<dbReference type="InterPro" id="IPR029602">
    <property type="entry name" value="IFT74"/>
</dbReference>
<dbReference type="GO" id="GO:0048487">
    <property type="term" value="F:beta-tubulin binding"/>
    <property type="evidence" value="ECO:0007669"/>
    <property type="project" value="InterPro"/>
</dbReference>
<organism evidence="2">
    <name type="scientific">Florenciella parvula</name>
    <dbReference type="NCBI Taxonomy" id="236787"/>
    <lineage>
        <taxon>Eukaryota</taxon>
        <taxon>Sar</taxon>
        <taxon>Stramenopiles</taxon>
        <taxon>Ochrophyta</taxon>
        <taxon>Dictyochophyceae</taxon>
        <taxon>Florenciellales</taxon>
        <taxon>Florenciella</taxon>
    </lineage>
</organism>
<dbReference type="PANTHER" id="PTHR31432">
    <property type="entry name" value="INTRAFLAGELLAR TRANSPORT PROTEIN 74 HOMOLOG"/>
    <property type="match status" value="1"/>
</dbReference>
<dbReference type="GO" id="GO:0035735">
    <property type="term" value="P:intraciliary transport involved in cilium assembly"/>
    <property type="evidence" value="ECO:0007669"/>
    <property type="project" value="TreeGrafter"/>
</dbReference>
<accession>A0A7S2C280</accession>
<name>A0A7S2C280_9STRA</name>
<reference evidence="2" key="1">
    <citation type="submission" date="2021-01" db="EMBL/GenBank/DDBJ databases">
        <authorList>
            <person name="Corre E."/>
            <person name="Pelletier E."/>
            <person name="Niang G."/>
            <person name="Scheremetjew M."/>
            <person name="Finn R."/>
            <person name="Kale V."/>
            <person name="Holt S."/>
            <person name="Cochrane G."/>
            <person name="Meng A."/>
            <person name="Brown T."/>
            <person name="Cohen L."/>
        </authorList>
    </citation>
    <scope>NUCLEOTIDE SEQUENCE</scope>
    <source>
        <strain evidence="2">RCC1693</strain>
    </source>
</reference>
<evidence type="ECO:0000256" key="1">
    <source>
        <dbReference type="SAM" id="Coils"/>
    </source>
</evidence>
<gene>
    <name evidence="2" type="ORF">FPAR1323_LOCUS7689</name>
</gene>
<keyword evidence="1" id="KW-0175">Coiled coil</keyword>
<sequence>MEPAQAEQYRALVQESQVLQDQCAQHQSQIDQVADQVAMLTAQRDGNTLNKEFRQLESQQMKLSRQMQSLEEEAEVAKLDPKEMQAKMLAKVKADTDRSKQMDMQIKDMRGENRKAEQVLAELTQDLTDRSNGNNEKDKYEKLYQRDREMSEFIDTFDQTQGEIKNDQDGTQSNIVGLLEHISSGLDAEGSMPSKERLSEMKDEASFKERQLESSQATMQRLQQERTQRVAEMEKIQNLDEKIKIELSSLQAKMDSMKDEMSSFDDLEGLRQRALESKTYLQEQLDSYQKRTKTSKEQVKGLSASYESAKKQLEASETHTRLESLEKKLRTYAQNIFTLQEYVETKGRETDFESLKNNCVNICGNLNNLAKENMNNQAQNLSDAPLSNFGQQQGMF</sequence>
<dbReference type="PANTHER" id="PTHR31432:SF0">
    <property type="entry name" value="INTRAFLAGELLAR TRANSPORT PROTEIN 74 HOMOLOG"/>
    <property type="match status" value="1"/>
</dbReference>
<dbReference type="GO" id="GO:0005929">
    <property type="term" value="C:cilium"/>
    <property type="evidence" value="ECO:0007669"/>
    <property type="project" value="TreeGrafter"/>
</dbReference>
<feature type="coiled-coil region" evidence="1">
    <location>
        <begin position="16"/>
        <end position="80"/>
    </location>
</feature>
<proteinExistence type="predicted"/>
<dbReference type="EMBL" id="HBGT01014345">
    <property type="protein sequence ID" value="CAD9412068.1"/>
    <property type="molecule type" value="Transcribed_RNA"/>
</dbReference>
<dbReference type="GO" id="GO:0030992">
    <property type="term" value="C:intraciliary transport particle B"/>
    <property type="evidence" value="ECO:0007669"/>
    <property type="project" value="InterPro"/>
</dbReference>
<evidence type="ECO:0000313" key="2">
    <source>
        <dbReference type="EMBL" id="CAD9412068.1"/>
    </source>
</evidence>
<dbReference type="AlphaFoldDB" id="A0A7S2C280"/>
<protein>
    <submittedName>
        <fullName evidence="2">Uncharacterized protein</fullName>
    </submittedName>
</protein>
<feature type="coiled-coil region" evidence="1">
    <location>
        <begin position="198"/>
        <end position="260"/>
    </location>
</feature>